<feature type="transmembrane region" description="Helical" evidence="7">
    <location>
        <begin position="340"/>
        <end position="359"/>
    </location>
</feature>
<gene>
    <name evidence="9" type="ORF">TCE0_034r10143</name>
</gene>
<dbReference type="GO" id="GO:0016020">
    <property type="term" value="C:membrane"/>
    <property type="evidence" value="ECO:0007669"/>
    <property type="project" value="UniProtKB-SubCell"/>
</dbReference>
<feature type="transmembrane region" description="Helical" evidence="7">
    <location>
        <begin position="54"/>
        <end position="73"/>
    </location>
</feature>
<comment type="caution">
    <text evidence="9">The sequence shown here is derived from an EMBL/GenBank/DDBJ whole genome shotgun (WGS) entry which is preliminary data.</text>
</comment>
<dbReference type="GO" id="GO:0006488">
    <property type="term" value="P:dolichol-linked oligosaccharide biosynthetic process"/>
    <property type="evidence" value="ECO:0007669"/>
    <property type="project" value="InterPro"/>
</dbReference>
<keyword evidence="6 7" id="KW-0472">Membrane</keyword>
<feature type="domain" description="Amino acid permease/ SLC12A" evidence="8">
    <location>
        <begin position="51"/>
        <end position="516"/>
    </location>
</feature>
<evidence type="ECO:0000313" key="10">
    <source>
        <dbReference type="Proteomes" id="UP000053095"/>
    </source>
</evidence>
<keyword evidence="2" id="KW-0813">Transport</keyword>
<reference evidence="10" key="1">
    <citation type="journal article" date="2015" name="Genome Announc.">
        <title>Draft genome sequence of Talaromyces cellulolyticus strain Y-94, a source of lignocellulosic biomass-degrading enzymes.</title>
        <authorList>
            <person name="Fujii T."/>
            <person name="Koike H."/>
            <person name="Sawayama S."/>
            <person name="Yano S."/>
            <person name="Inoue H."/>
        </authorList>
    </citation>
    <scope>NUCLEOTIDE SEQUENCE [LARGE SCALE GENOMIC DNA]</scope>
    <source>
        <strain evidence="10">Y-94</strain>
    </source>
</reference>
<feature type="transmembrane region" description="Helical" evidence="7">
    <location>
        <begin position="196"/>
        <end position="215"/>
    </location>
</feature>
<dbReference type="GO" id="GO:0015171">
    <property type="term" value="F:amino acid transmembrane transporter activity"/>
    <property type="evidence" value="ECO:0007669"/>
    <property type="project" value="TreeGrafter"/>
</dbReference>
<dbReference type="InterPro" id="IPR004841">
    <property type="entry name" value="AA-permease/SLC12A_dom"/>
</dbReference>
<feature type="transmembrane region" description="Helical" evidence="7">
    <location>
        <begin position="453"/>
        <end position="473"/>
    </location>
</feature>
<evidence type="ECO:0000256" key="5">
    <source>
        <dbReference type="ARBA" id="ARBA00022989"/>
    </source>
</evidence>
<feature type="transmembrane region" description="Helical" evidence="7">
    <location>
        <begin position="385"/>
        <end position="405"/>
    </location>
</feature>
<evidence type="ECO:0000256" key="7">
    <source>
        <dbReference type="SAM" id="Phobius"/>
    </source>
</evidence>
<evidence type="ECO:0000259" key="8">
    <source>
        <dbReference type="Pfam" id="PF00324"/>
    </source>
</evidence>
<keyword evidence="4" id="KW-0029">Amino-acid transport</keyword>
<evidence type="ECO:0000256" key="2">
    <source>
        <dbReference type="ARBA" id="ARBA00022448"/>
    </source>
</evidence>
<accession>A0A6V8HD84</accession>
<protein>
    <submittedName>
        <fullName evidence="9">Dicarboxylic amino acid permease</fullName>
    </submittedName>
</protein>
<comment type="subcellular location">
    <subcellularLocation>
        <location evidence="1">Membrane</location>
        <topology evidence="1">Multi-pass membrane protein</topology>
    </subcellularLocation>
</comment>
<dbReference type="EMBL" id="DF933830">
    <property type="protein sequence ID" value="GAM38979.1"/>
    <property type="molecule type" value="Genomic_DNA"/>
</dbReference>
<dbReference type="AlphaFoldDB" id="A0A6V8HD84"/>
<dbReference type="PANTHER" id="PTHR43341:SF9">
    <property type="entry name" value="DICARBOXYLIC AMINO ACID PERMEASE"/>
    <property type="match status" value="1"/>
</dbReference>
<evidence type="ECO:0000256" key="3">
    <source>
        <dbReference type="ARBA" id="ARBA00022692"/>
    </source>
</evidence>
<dbReference type="InterPro" id="IPR013969">
    <property type="entry name" value="Oligosacch_biosynth_Alg14"/>
</dbReference>
<keyword evidence="3 7" id="KW-0812">Transmembrane</keyword>
<dbReference type="Proteomes" id="UP000053095">
    <property type="component" value="Unassembled WGS sequence"/>
</dbReference>
<proteinExistence type="predicted"/>
<evidence type="ECO:0000256" key="4">
    <source>
        <dbReference type="ARBA" id="ARBA00022970"/>
    </source>
</evidence>
<dbReference type="PANTHER" id="PTHR43341">
    <property type="entry name" value="AMINO ACID PERMEASE"/>
    <property type="match status" value="1"/>
</dbReference>
<dbReference type="Pfam" id="PF08660">
    <property type="entry name" value="Alg14"/>
    <property type="match status" value="1"/>
</dbReference>
<dbReference type="Gene3D" id="3.40.50.2000">
    <property type="entry name" value="Glycogen Phosphorylase B"/>
    <property type="match status" value="1"/>
</dbReference>
<sequence>MGAADATMSADDSFKITPNLEANVSMRDDLKTAEVVIDESTALSRGLRARHTTMIALGGALGSGLIIGTGSALASAGPAPILICYSVVGFVVWIMLTGLCEMGTYLPIPEGFTGYASRFVDPALGFALGWSYWLKYSISTPNQLTAVALVLQYWVPAEKLNPGVFIAIFLVIIILINYIGVKFFGEFEFWLSSAKVATLVGVILLSLILACGGGPDHDAKGFRYWHNPGAFKEFDAKGDLGRFLGVWNTMGTAAFAYLSTEFIGVTVGEAQNPRKTIPRAARLIFYRILFFYVLSVFFLGMLVPYDSKELAFATKQSTSAAASPFVVAIVLAGIKVLPGILNACILIFVFSAAISDLYISSRTLYGLAQNGKAPRFLARTDRRGVPIPALALSAFIALLAFMNASSDSKVVFGYFVNCITMFGLIVWCCIILSHIKFVQARKAQDIPMLHYRAPLGIWGSWFAFVFCVLVALTKNFKVFIHTKSTGNFDYKNFIVGYIAIPVFLFFFTYYKVVYRTQGIRASEADLYTGLAEVELHERKWAEKERADELREKSKFAIFYRRQSEPRRHNSAMPALTIAAFTVLALFIVTFVLIISLHLLLSSSQHTAVPKLRRRGAPTHVLIVLGSGGHTAEMLSMLRRMPLDPNTYTFRTYVVTSRDSFSASKAAAFEATLHAQYKDSKQTQNQDYEIITVPRARRVHQSYLTAPFSTIQCFWACLQVLRGRHADQQRSKRNAKSPYPDLILTNGPATALKTSQTSKDNSVTTSPLRTVFIESWARVTTLSLSGKILLPFVDRFLVQWPNLEGKQAWRGMRKAEYVGTIID</sequence>
<feature type="transmembrane region" description="Helical" evidence="7">
    <location>
        <begin position="164"/>
        <end position="184"/>
    </location>
</feature>
<dbReference type="Pfam" id="PF00324">
    <property type="entry name" value="AA_permease"/>
    <property type="match status" value="1"/>
</dbReference>
<feature type="transmembrane region" description="Helical" evidence="7">
    <location>
        <begin position="411"/>
        <end position="432"/>
    </location>
</feature>
<name>A0A6V8HD84_TALPI</name>
<feature type="transmembrane region" description="Helical" evidence="7">
    <location>
        <begin position="574"/>
        <end position="600"/>
    </location>
</feature>
<dbReference type="Gene3D" id="1.20.1740.10">
    <property type="entry name" value="Amino acid/polyamine transporter I"/>
    <property type="match status" value="1"/>
</dbReference>
<keyword evidence="5 7" id="KW-1133">Transmembrane helix</keyword>
<feature type="transmembrane region" description="Helical" evidence="7">
    <location>
        <begin position="284"/>
        <end position="305"/>
    </location>
</feature>
<evidence type="ECO:0000256" key="1">
    <source>
        <dbReference type="ARBA" id="ARBA00004141"/>
    </source>
</evidence>
<feature type="transmembrane region" description="Helical" evidence="7">
    <location>
        <begin position="493"/>
        <end position="510"/>
    </location>
</feature>
<dbReference type="InterPro" id="IPR050524">
    <property type="entry name" value="APC_YAT"/>
</dbReference>
<organism evidence="9 10">
    <name type="scientific">Talaromyces pinophilus</name>
    <name type="common">Penicillium pinophilum</name>
    <dbReference type="NCBI Taxonomy" id="128442"/>
    <lineage>
        <taxon>Eukaryota</taxon>
        <taxon>Fungi</taxon>
        <taxon>Dikarya</taxon>
        <taxon>Ascomycota</taxon>
        <taxon>Pezizomycotina</taxon>
        <taxon>Eurotiomycetes</taxon>
        <taxon>Eurotiomycetidae</taxon>
        <taxon>Eurotiales</taxon>
        <taxon>Trichocomaceae</taxon>
        <taxon>Talaromyces</taxon>
        <taxon>Talaromyces sect. Talaromyces</taxon>
    </lineage>
</organism>
<dbReference type="FunFam" id="1.20.1740.10:FF:000006">
    <property type="entry name" value="General amino acid permease"/>
    <property type="match status" value="1"/>
</dbReference>
<evidence type="ECO:0000256" key="6">
    <source>
        <dbReference type="ARBA" id="ARBA00023136"/>
    </source>
</evidence>
<evidence type="ECO:0000313" key="9">
    <source>
        <dbReference type="EMBL" id="GAM38979.1"/>
    </source>
</evidence>
<feature type="transmembrane region" description="Helical" evidence="7">
    <location>
        <begin position="79"/>
        <end position="100"/>
    </location>
</feature>
<keyword evidence="10" id="KW-1185">Reference proteome</keyword>